<dbReference type="AlphaFoldDB" id="A0A2A5AB55"/>
<dbReference type="EMBL" id="NVVJ01000119">
    <property type="protein sequence ID" value="PCJ16473.1"/>
    <property type="molecule type" value="Genomic_DNA"/>
</dbReference>
<gene>
    <name evidence="2" type="ORF">COA96_18385</name>
</gene>
<organism evidence="2 3">
    <name type="scientific">SAR86 cluster bacterium</name>
    <dbReference type="NCBI Taxonomy" id="2030880"/>
    <lineage>
        <taxon>Bacteria</taxon>
        <taxon>Pseudomonadati</taxon>
        <taxon>Pseudomonadota</taxon>
        <taxon>Gammaproteobacteria</taxon>
        <taxon>SAR86 cluster</taxon>
    </lineage>
</organism>
<accession>A0A2A5AB55</accession>
<evidence type="ECO:0008006" key="4">
    <source>
        <dbReference type="Google" id="ProtNLM"/>
    </source>
</evidence>
<dbReference type="Proteomes" id="UP000218327">
    <property type="component" value="Unassembled WGS sequence"/>
</dbReference>
<feature type="region of interest" description="Disordered" evidence="1">
    <location>
        <begin position="1"/>
        <end position="20"/>
    </location>
</feature>
<reference evidence="3" key="1">
    <citation type="submission" date="2017-08" db="EMBL/GenBank/DDBJ databases">
        <title>A dynamic microbial community with high functional redundancy inhabits the cold, oxic subseafloor aquifer.</title>
        <authorList>
            <person name="Tully B.J."/>
            <person name="Wheat C.G."/>
            <person name="Glazer B.T."/>
            <person name="Huber J.A."/>
        </authorList>
    </citation>
    <scope>NUCLEOTIDE SEQUENCE [LARGE SCALE GENOMIC DNA]</scope>
</reference>
<evidence type="ECO:0000313" key="2">
    <source>
        <dbReference type="EMBL" id="PCJ16473.1"/>
    </source>
</evidence>
<feature type="compositionally biased region" description="Basic and acidic residues" evidence="1">
    <location>
        <begin position="228"/>
        <end position="243"/>
    </location>
</feature>
<feature type="region of interest" description="Disordered" evidence="1">
    <location>
        <begin position="194"/>
        <end position="263"/>
    </location>
</feature>
<feature type="non-terminal residue" evidence="2">
    <location>
        <position position="299"/>
    </location>
</feature>
<protein>
    <recommendedName>
        <fullName evidence="4">HEAT repeat domain-containing protein</fullName>
    </recommendedName>
</protein>
<proteinExistence type="predicted"/>
<name>A0A2A5AB55_9GAMM</name>
<evidence type="ECO:0000256" key="1">
    <source>
        <dbReference type="SAM" id="MobiDB-lite"/>
    </source>
</evidence>
<comment type="caution">
    <text evidence="2">The sequence shown here is derived from an EMBL/GenBank/DDBJ whole genome shotgun (WGS) entry which is preliminary data.</text>
</comment>
<evidence type="ECO:0000313" key="3">
    <source>
        <dbReference type="Proteomes" id="UP000218327"/>
    </source>
</evidence>
<sequence length="299" mass="32899">MTTASDKTTDSILDGTWENQDPKARIRAIEELDSSDSAAQASLVQIATTDETDEVRCCAIMRLSGLDELKKLQNEKSPIKDSALQQSYRIIAGTSASGLSEEQSLSQLTDMSLPALKQISLITKSKTIGSSAVSKIELPEDLADLSLFAASVHVRKSAALKIEDPALLAEIREKVRNKDKTVFKVIDQRLSLNETPAAPTEVPVTKPDQDKQDIEASNTEKAPEPAAEQEHKQEEEKEKETTKPKPAAKPPLVPEKELPVIEQELPKLNYKKTERLYEIRSILNKLLSNAEAMGEELSA</sequence>